<dbReference type="AlphaFoldDB" id="A0AA89BZ50"/>
<protein>
    <submittedName>
        <fullName evidence="13">Uncharacterized protein</fullName>
    </submittedName>
</protein>
<dbReference type="EMBL" id="VSWD01000008">
    <property type="protein sequence ID" value="KAK3095909.1"/>
    <property type="molecule type" value="Genomic_DNA"/>
</dbReference>
<comment type="caution">
    <text evidence="13">The sequence shown here is derived from an EMBL/GenBank/DDBJ whole genome shotgun (WGS) entry which is preliminary data.</text>
</comment>
<evidence type="ECO:0000313" key="13">
    <source>
        <dbReference type="EMBL" id="KAK3095909.1"/>
    </source>
</evidence>
<keyword evidence="7 11" id="KW-0406">Ion transport</keyword>
<evidence type="ECO:0000256" key="8">
    <source>
        <dbReference type="ARBA" id="ARBA00023136"/>
    </source>
</evidence>
<feature type="transmembrane region" description="Helical" evidence="12">
    <location>
        <begin position="65"/>
        <end position="88"/>
    </location>
</feature>
<dbReference type="PANTHER" id="PTHR11690">
    <property type="entry name" value="AMILORIDE-SENSITIVE SODIUM CHANNEL-RELATED"/>
    <property type="match status" value="1"/>
</dbReference>
<dbReference type="GO" id="GO:0015280">
    <property type="term" value="F:ligand-gated sodium channel activity"/>
    <property type="evidence" value="ECO:0007669"/>
    <property type="project" value="TreeGrafter"/>
</dbReference>
<sequence length="352" mass="40718">MIVKSISVQPLDVKKKQDGENPMVKGHNREENVPSLHQEWRHFKEETSLHGLKFATRNGKYRIRWLIWTLAFLASLGTLIYTLTGVFYDFKTKRTISNIAVKQVEELPFPAVTICPMSPYKRSHLNLTDELERYYLSISRIGPHLGHIVIDYSDPIYQEPGNETFLDQASFQTSDILYACLFDNIHVECDQLFEKKMTEMGLCFTMNSYDHVSKYGQRMTSQTGSTSSLTLYIMIDQDEYVYSKNVAAGYKVTIHDPEEEPNVMNMAFLTSPGFSVNAAIRMKKYSYLSYPYKAVGDKYCLETRDENFRNTLKYFPTYSEYGCTRECKRDYVVSKCGCRSHFDPGQLSVFHA</sequence>
<keyword evidence="4 11" id="KW-0812">Transmembrane</keyword>
<dbReference type="PANTHER" id="PTHR11690:SF300">
    <property type="entry name" value="PICKPOCKET PROTEIN 19"/>
    <property type="match status" value="1"/>
</dbReference>
<keyword evidence="6" id="KW-0915">Sodium</keyword>
<evidence type="ECO:0000256" key="1">
    <source>
        <dbReference type="ARBA" id="ARBA00004141"/>
    </source>
</evidence>
<dbReference type="PRINTS" id="PR01078">
    <property type="entry name" value="AMINACHANNEL"/>
</dbReference>
<gene>
    <name evidence="13" type="ORF">FSP39_020671</name>
</gene>
<accession>A0AA89BZ50</accession>
<comment type="subcellular location">
    <subcellularLocation>
        <location evidence="1">Membrane</location>
        <topology evidence="1">Multi-pass membrane protein</topology>
    </subcellularLocation>
</comment>
<evidence type="ECO:0000256" key="3">
    <source>
        <dbReference type="ARBA" id="ARBA00022461"/>
    </source>
</evidence>
<evidence type="ECO:0000256" key="2">
    <source>
        <dbReference type="ARBA" id="ARBA00022448"/>
    </source>
</evidence>
<evidence type="ECO:0000256" key="12">
    <source>
        <dbReference type="SAM" id="Phobius"/>
    </source>
</evidence>
<dbReference type="Pfam" id="PF00858">
    <property type="entry name" value="ASC"/>
    <property type="match status" value="1"/>
</dbReference>
<evidence type="ECO:0000256" key="7">
    <source>
        <dbReference type="ARBA" id="ARBA00023065"/>
    </source>
</evidence>
<dbReference type="GO" id="GO:0005886">
    <property type="term" value="C:plasma membrane"/>
    <property type="evidence" value="ECO:0007669"/>
    <property type="project" value="TreeGrafter"/>
</dbReference>
<name>A0AA89BZ50_PINIB</name>
<keyword evidence="2 11" id="KW-0813">Transport</keyword>
<keyword evidence="3 11" id="KW-0894">Sodium channel</keyword>
<keyword evidence="9 11" id="KW-0739">Sodium transport</keyword>
<keyword evidence="14" id="KW-1185">Reference proteome</keyword>
<proteinExistence type="inferred from homology"/>
<evidence type="ECO:0000256" key="5">
    <source>
        <dbReference type="ARBA" id="ARBA00022989"/>
    </source>
</evidence>
<reference evidence="13" key="1">
    <citation type="submission" date="2019-08" db="EMBL/GenBank/DDBJ databases">
        <title>The improved chromosome-level genome for the pearl oyster Pinctada fucata martensii using PacBio sequencing and Hi-C.</title>
        <authorList>
            <person name="Zheng Z."/>
        </authorList>
    </citation>
    <scope>NUCLEOTIDE SEQUENCE</scope>
    <source>
        <strain evidence="13">ZZ-2019</strain>
        <tissue evidence="13">Adductor muscle</tissue>
    </source>
</reference>
<evidence type="ECO:0000256" key="11">
    <source>
        <dbReference type="RuleBase" id="RU000679"/>
    </source>
</evidence>
<evidence type="ECO:0000256" key="9">
    <source>
        <dbReference type="ARBA" id="ARBA00023201"/>
    </source>
</evidence>
<keyword evidence="8 12" id="KW-0472">Membrane</keyword>
<dbReference type="Gene3D" id="2.60.470.10">
    <property type="entry name" value="Acid-sensing ion channels like domains"/>
    <property type="match status" value="1"/>
</dbReference>
<comment type="similarity">
    <text evidence="11">Belongs to the amiloride-sensitive sodium channel (TC 1.A.6) family.</text>
</comment>
<organism evidence="13 14">
    <name type="scientific">Pinctada imbricata</name>
    <name type="common">Atlantic pearl-oyster</name>
    <name type="synonym">Pinctada martensii</name>
    <dbReference type="NCBI Taxonomy" id="66713"/>
    <lineage>
        <taxon>Eukaryota</taxon>
        <taxon>Metazoa</taxon>
        <taxon>Spiralia</taxon>
        <taxon>Lophotrochozoa</taxon>
        <taxon>Mollusca</taxon>
        <taxon>Bivalvia</taxon>
        <taxon>Autobranchia</taxon>
        <taxon>Pteriomorphia</taxon>
        <taxon>Pterioida</taxon>
        <taxon>Pterioidea</taxon>
        <taxon>Pteriidae</taxon>
        <taxon>Pinctada</taxon>
    </lineage>
</organism>
<keyword evidence="5 12" id="KW-1133">Transmembrane helix</keyword>
<evidence type="ECO:0000256" key="4">
    <source>
        <dbReference type="ARBA" id="ARBA00022692"/>
    </source>
</evidence>
<evidence type="ECO:0000256" key="6">
    <source>
        <dbReference type="ARBA" id="ARBA00023053"/>
    </source>
</evidence>
<evidence type="ECO:0000313" key="14">
    <source>
        <dbReference type="Proteomes" id="UP001186944"/>
    </source>
</evidence>
<dbReference type="Proteomes" id="UP001186944">
    <property type="component" value="Unassembled WGS sequence"/>
</dbReference>
<keyword evidence="10 11" id="KW-0407">Ion channel</keyword>
<dbReference type="InterPro" id="IPR001873">
    <property type="entry name" value="ENaC"/>
</dbReference>
<evidence type="ECO:0000256" key="10">
    <source>
        <dbReference type="ARBA" id="ARBA00023303"/>
    </source>
</evidence>